<gene>
    <name evidence="9" type="primary">Mavs</name>
    <name evidence="9" type="ORF">THRLUD_R12475</name>
</gene>
<feature type="compositionally biased region" description="Polar residues" evidence="6">
    <location>
        <begin position="533"/>
        <end position="548"/>
    </location>
</feature>
<feature type="compositionally biased region" description="Low complexity" evidence="6">
    <location>
        <begin position="425"/>
        <end position="445"/>
    </location>
</feature>
<evidence type="ECO:0000256" key="3">
    <source>
        <dbReference type="ARBA" id="ARBA00022588"/>
    </source>
</evidence>
<keyword evidence="3" id="KW-0399">Innate immunity</keyword>
<feature type="region of interest" description="Disordered" evidence="6">
    <location>
        <begin position="95"/>
        <end position="408"/>
    </location>
</feature>
<feature type="compositionally biased region" description="Polar residues" evidence="6">
    <location>
        <begin position="572"/>
        <end position="599"/>
    </location>
</feature>
<comment type="caution">
    <text evidence="9">The sequence shown here is derived from an EMBL/GenBank/DDBJ whole genome shotgun (WGS) entry which is preliminary data.</text>
</comment>
<dbReference type="AlphaFoldDB" id="A0A7K7YWI0"/>
<dbReference type="EMBL" id="VZTB01015001">
    <property type="protein sequence ID" value="NXA82445.1"/>
    <property type="molecule type" value="Genomic_DNA"/>
</dbReference>
<dbReference type="Proteomes" id="UP000558509">
    <property type="component" value="Unassembled WGS sequence"/>
</dbReference>
<evidence type="ECO:0000256" key="7">
    <source>
        <dbReference type="SAM" id="Phobius"/>
    </source>
</evidence>
<organism evidence="9 10">
    <name type="scientific">Thryothorus ludovicianus</name>
    <name type="common">Carolina wren</name>
    <name type="synonym">Sylvia ludoviciana</name>
    <dbReference type="NCBI Taxonomy" id="74200"/>
    <lineage>
        <taxon>Eukaryota</taxon>
        <taxon>Metazoa</taxon>
        <taxon>Chordata</taxon>
        <taxon>Craniata</taxon>
        <taxon>Vertebrata</taxon>
        <taxon>Euteleostomi</taxon>
        <taxon>Archelosauria</taxon>
        <taxon>Archosauria</taxon>
        <taxon>Dinosauria</taxon>
        <taxon>Saurischia</taxon>
        <taxon>Theropoda</taxon>
        <taxon>Coelurosauria</taxon>
        <taxon>Aves</taxon>
        <taxon>Neognathae</taxon>
        <taxon>Neoaves</taxon>
        <taxon>Telluraves</taxon>
        <taxon>Australaves</taxon>
        <taxon>Passeriformes</taxon>
        <taxon>Certhiidae</taxon>
        <taxon>Troglodytinae</taxon>
        <taxon>Thryothorus</taxon>
    </lineage>
</organism>
<keyword evidence="7" id="KW-0812">Transmembrane</keyword>
<dbReference type="InterPro" id="IPR031964">
    <property type="entry name" value="CARD_dom"/>
</dbReference>
<feature type="domain" description="Caspase recruitment" evidence="8">
    <location>
        <begin position="11"/>
        <end position="91"/>
    </location>
</feature>
<feature type="compositionally biased region" description="Basic and acidic residues" evidence="6">
    <location>
        <begin position="347"/>
        <end position="356"/>
    </location>
</feature>
<feature type="non-terminal residue" evidence="9">
    <location>
        <position position="628"/>
    </location>
</feature>
<feature type="compositionally biased region" description="Low complexity" evidence="6">
    <location>
        <begin position="481"/>
        <end position="500"/>
    </location>
</feature>
<dbReference type="GO" id="GO:0045087">
    <property type="term" value="P:innate immune response"/>
    <property type="evidence" value="ECO:0007669"/>
    <property type="project" value="UniProtKB-KW"/>
</dbReference>
<feature type="compositionally biased region" description="Basic and acidic residues" evidence="6">
    <location>
        <begin position="163"/>
        <end position="182"/>
    </location>
</feature>
<evidence type="ECO:0000256" key="2">
    <source>
        <dbReference type="ARBA" id="ARBA00022553"/>
    </source>
</evidence>
<sequence>MGFAEDKVYAHITRNLKKFGTIRVASLADSLTCLVDSDRDELLAREETRGNQAAVFRFYQHLRCRQGWVQDLIQALHQNNAGHLADELQEVYDTCQPRPRSTGPAAALSLPSAARPTPSSISAQTPSRGPNPAPLAGQPRGDLSPGDHPPVLPRTATTTSTDLDARHPVQETLPKKLPEQESPRPIPPVSKVHGGASGGHSGEETPLSQPAGAVPLSGTPGVAVPSAVSPEQGRDWLSRRPVCVDNGFFGNANHLHRGTPGLALGRTVPPRDAGANPSPGQPGNEPEENSDISTDSPPKLEGATRGVGQQLPNSVPKKQPVPSSGHGEPTGSFVDVRSPLLIQEQFDAEKKLREHPGSGGTSMETTPLGATPVPRDTFPSRDTSVKSLTQEQKLPVGNTASSTHSVPAKEKVLPASANPVLGTAAVGSSEGVVGRSASRVSSAKSILAPHGDEEREEELSKPGALVSMPQGSPEVAGRCPSSQGPSNPSSTTSSSLGLSSDPILVSTDSLSSGGAFPRVSSVPAGEKEASGASRDSSPAPSWDSTSVGTHEVRVDHHPSVQLGAGSDGVSPLGSSVNFNSGSGRDAATSSPQARASEGDSNGLSLLYILPAVGIISAVAFAVYARLRK</sequence>
<feature type="transmembrane region" description="Helical" evidence="7">
    <location>
        <begin position="604"/>
        <end position="624"/>
    </location>
</feature>
<evidence type="ECO:0000259" key="8">
    <source>
        <dbReference type="Pfam" id="PF16739"/>
    </source>
</evidence>
<keyword evidence="7" id="KW-0472">Membrane</keyword>
<protein>
    <submittedName>
        <fullName evidence="9">MAVS protein</fullName>
    </submittedName>
</protein>
<keyword evidence="1" id="KW-1017">Isopeptide bond</keyword>
<evidence type="ECO:0000256" key="1">
    <source>
        <dbReference type="ARBA" id="ARBA00022499"/>
    </source>
</evidence>
<evidence type="ECO:0000256" key="4">
    <source>
        <dbReference type="ARBA" id="ARBA00022843"/>
    </source>
</evidence>
<evidence type="ECO:0000313" key="10">
    <source>
        <dbReference type="Proteomes" id="UP000558509"/>
    </source>
</evidence>
<name>A0A7K7YWI0_THRLU</name>
<feature type="compositionally biased region" description="Low complexity" evidence="6">
    <location>
        <begin position="101"/>
        <end position="120"/>
    </location>
</feature>
<keyword evidence="10" id="KW-1185">Reference proteome</keyword>
<feature type="region of interest" description="Disordered" evidence="6">
    <location>
        <begin position="425"/>
        <end position="599"/>
    </location>
</feature>
<feature type="compositionally biased region" description="Polar residues" evidence="6">
    <location>
        <begin position="380"/>
        <end position="405"/>
    </location>
</feature>
<dbReference type="Pfam" id="PF16739">
    <property type="entry name" value="CARD_2"/>
    <property type="match status" value="1"/>
</dbReference>
<keyword evidence="5" id="KW-0391">Immunity</keyword>
<evidence type="ECO:0000256" key="6">
    <source>
        <dbReference type="SAM" id="MobiDB-lite"/>
    </source>
</evidence>
<dbReference type="InterPro" id="IPR011029">
    <property type="entry name" value="DEATH-like_dom_sf"/>
</dbReference>
<evidence type="ECO:0000313" key="9">
    <source>
        <dbReference type="EMBL" id="NXA82445.1"/>
    </source>
</evidence>
<proteinExistence type="predicted"/>
<keyword evidence="7" id="KW-1133">Transmembrane helix</keyword>
<reference evidence="9 10" key="1">
    <citation type="submission" date="2019-09" db="EMBL/GenBank/DDBJ databases">
        <title>Bird 10,000 Genomes (B10K) Project - Family phase.</title>
        <authorList>
            <person name="Zhang G."/>
        </authorList>
    </citation>
    <scope>NUCLEOTIDE SEQUENCE [LARGE SCALE GENOMIC DNA]</scope>
    <source>
        <strain evidence="9">B10K-DU-001-68</strain>
        <tissue evidence="9">Muscle</tissue>
    </source>
</reference>
<feature type="non-terminal residue" evidence="9">
    <location>
        <position position="1"/>
    </location>
</feature>
<evidence type="ECO:0000256" key="5">
    <source>
        <dbReference type="ARBA" id="ARBA00022859"/>
    </source>
</evidence>
<keyword evidence="2" id="KW-0597">Phosphoprotein</keyword>
<keyword evidence="4" id="KW-0832">Ubl conjugation</keyword>
<dbReference type="GO" id="GO:0005737">
    <property type="term" value="C:cytoplasm"/>
    <property type="evidence" value="ECO:0007669"/>
    <property type="project" value="UniProtKB-ARBA"/>
</dbReference>
<accession>A0A7K7YWI0</accession>
<dbReference type="Gene3D" id="1.10.533.10">
    <property type="entry name" value="Death Domain, Fas"/>
    <property type="match status" value="1"/>
</dbReference>